<keyword evidence="2 5" id="KW-0963">Cytoplasm</keyword>
<dbReference type="InterPro" id="IPR050680">
    <property type="entry name" value="YpeA/RimI_acetyltransf"/>
</dbReference>
<dbReference type="Proteomes" id="UP001549313">
    <property type="component" value="Unassembled WGS sequence"/>
</dbReference>
<dbReference type="NCBIfam" id="TIGR01575">
    <property type="entry name" value="rimI"/>
    <property type="match status" value="1"/>
</dbReference>
<dbReference type="PANTHER" id="PTHR43420">
    <property type="entry name" value="ACETYLTRANSFERASE"/>
    <property type="match status" value="1"/>
</dbReference>
<keyword evidence="8" id="KW-1185">Reference proteome</keyword>
<evidence type="ECO:0000256" key="4">
    <source>
        <dbReference type="ARBA" id="ARBA00023315"/>
    </source>
</evidence>
<dbReference type="InterPro" id="IPR006464">
    <property type="entry name" value="AcTrfase_RimI/Ard1"/>
</dbReference>
<comment type="function">
    <text evidence="5">Acetylates the N-terminal alanine of ribosomal protein bS18.</text>
</comment>
<comment type="subcellular location">
    <subcellularLocation>
        <location evidence="5">Cytoplasm</location>
    </subcellularLocation>
</comment>
<name>A0ABV2RD55_9CAUL</name>
<dbReference type="RefSeq" id="WP_354089170.1">
    <property type="nucleotide sequence ID" value="NZ_JBEPTF010000002.1"/>
</dbReference>
<evidence type="ECO:0000259" key="6">
    <source>
        <dbReference type="PROSITE" id="PS51186"/>
    </source>
</evidence>
<proteinExistence type="inferred from homology"/>
<dbReference type="SUPFAM" id="SSF55729">
    <property type="entry name" value="Acyl-CoA N-acyltransferases (Nat)"/>
    <property type="match status" value="1"/>
</dbReference>
<dbReference type="Pfam" id="PF00583">
    <property type="entry name" value="Acetyltransf_1"/>
    <property type="match status" value="1"/>
</dbReference>
<gene>
    <name evidence="7" type="ORF">ABIE19_002143</name>
</gene>
<accession>A0ABV2RD55</accession>
<organism evidence="7 8">
    <name type="scientific">Brevundimonas faecalis</name>
    <dbReference type="NCBI Taxonomy" id="947378"/>
    <lineage>
        <taxon>Bacteria</taxon>
        <taxon>Pseudomonadati</taxon>
        <taxon>Pseudomonadota</taxon>
        <taxon>Alphaproteobacteria</taxon>
        <taxon>Caulobacterales</taxon>
        <taxon>Caulobacteraceae</taxon>
        <taxon>Brevundimonas</taxon>
    </lineage>
</organism>
<dbReference type="GO" id="GO:0008999">
    <property type="term" value="F:protein-N-terminal-alanine acetyltransferase activity"/>
    <property type="evidence" value="ECO:0007669"/>
    <property type="project" value="UniProtKB-EC"/>
</dbReference>
<keyword evidence="4 7" id="KW-0012">Acyltransferase</keyword>
<comment type="caution">
    <text evidence="7">The sequence shown here is derived from an EMBL/GenBank/DDBJ whole genome shotgun (WGS) entry which is preliminary data.</text>
</comment>
<dbReference type="EMBL" id="JBEPTF010000002">
    <property type="protein sequence ID" value="MET4684213.1"/>
    <property type="molecule type" value="Genomic_DNA"/>
</dbReference>
<evidence type="ECO:0000256" key="2">
    <source>
        <dbReference type="ARBA" id="ARBA00022490"/>
    </source>
</evidence>
<evidence type="ECO:0000256" key="1">
    <source>
        <dbReference type="ARBA" id="ARBA00005395"/>
    </source>
</evidence>
<dbReference type="PANTHER" id="PTHR43420:SF44">
    <property type="entry name" value="ACETYLTRANSFERASE YPEA"/>
    <property type="match status" value="1"/>
</dbReference>
<comment type="similarity">
    <text evidence="1 5">Belongs to the acetyltransferase family. RimI subfamily.</text>
</comment>
<keyword evidence="3 7" id="KW-0808">Transferase</keyword>
<reference evidence="7 8" key="1">
    <citation type="submission" date="2024-06" db="EMBL/GenBank/DDBJ databases">
        <title>Sorghum-associated microbial communities from plants grown in Nebraska, USA.</title>
        <authorList>
            <person name="Schachtman D."/>
        </authorList>
    </citation>
    <scope>NUCLEOTIDE SEQUENCE [LARGE SCALE GENOMIC DNA]</scope>
    <source>
        <strain evidence="7 8">2814</strain>
    </source>
</reference>
<dbReference type="InterPro" id="IPR016181">
    <property type="entry name" value="Acyl_CoA_acyltransferase"/>
</dbReference>
<dbReference type="EC" id="2.3.1.266" evidence="5"/>
<protein>
    <recommendedName>
        <fullName evidence="5">[Ribosomal protein bS18]-alanine N-acetyltransferase</fullName>
        <ecNumber evidence="5">2.3.1.266</ecNumber>
    </recommendedName>
</protein>
<evidence type="ECO:0000313" key="8">
    <source>
        <dbReference type="Proteomes" id="UP001549313"/>
    </source>
</evidence>
<dbReference type="PROSITE" id="PS51186">
    <property type="entry name" value="GNAT"/>
    <property type="match status" value="1"/>
</dbReference>
<dbReference type="InterPro" id="IPR000182">
    <property type="entry name" value="GNAT_dom"/>
</dbReference>
<feature type="domain" description="N-acetyltransferase" evidence="6">
    <location>
        <begin position="3"/>
        <end position="147"/>
    </location>
</feature>
<evidence type="ECO:0000256" key="5">
    <source>
        <dbReference type="RuleBase" id="RU363094"/>
    </source>
</evidence>
<dbReference type="CDD" id="cd04301">
    <property type="entry name" value="NAT_SF"/>
    <property type="match status" value="1"/>
</dbReference>
<sequence length="151" mass="15998">MIANDRSASETAASATVLAALHAEAFEAPWDADSLQTLLASPGVFAVAEADGFILVRVVADEAEILTLAVRPAARRAGLGGRLVEAAVVRAAALGVDRMFLEVAEDNQAARTLYARAGFQEAGRRRGYYSRADGSREDALVLALNFPERLP</sequence>
<evidence type="ECO:0000256" key="3">
    <source>
        <dbReference type="ARBA" id="ARBA00022679"/>
    </source>
</evidence>
<evidence type="ECO:0000313" key="7">
    <source>
        <dbReference type="EMBL" id="MET4684213.1"/>
    </source>
</evidence>
<comment type="catalytic activity">
    <reaction evidence="5">
        <text>N-terminal L-alanyl-[ribosomal protein bS18] + acetyl-CoA = N-terminal N(alpha)-acetyl-L-alanyl-[ribosomal protein bS18] + CoA + H(+)</text>
        <dbReference type="Rhea" id="RHEA:43756"/>
        <dbReference type="Rhea" id="RHEA-COMP:10676"/>
        <dbReference type="Rhea" id="RHEA-COMP:10677"/>
        <dbReference type="ChEBI" id="CHEBI:15378"/>
        <dbReference type="ChEBI" id="CHEBI:57287"/>
        <dbReference type="ChEBI" id="CHEBI:57288"/>
        <dbReference type="ChEBI" id="CHEBI:64718"/>
        <dbReference type="ChEBI" id="CHEBI:83683"/>
        <dbReference type="EC" id="2.3.1.266"/>
    </reaction>
</comment>
<dbReference type="Gene3D" id="3.40.630.30">
    <property type="match status" value="1"/>
</dbReference>